<dbReference type="AlphaFoldDB" id="A0A242ZNS3"/>
<dbReference type="InterPro" id="IPR036689">
    <property type="entry name" value="ESAT-6-like_sf"/>
</dbReference>
<dbReference type="InterPro" id="IPR010310">
    <property type="entry name" value="T7SS_ESAT-6-like"/>
</dbReference>
<evidence type="ECO:0000256" key="2">
    <source>
        <dbReference type="ARBA" id="ARBA00022529"/>
    </source>
</evidence>
<proteinExistence type="inferred from homology"/>
<dbReference type="RefSeq" id="WP_088092099.1">
    <property type="nucleotide sequence ID" value="NZ_JARMNH010000083.1"/>
</dbReference>
<dbReference type="Proteomes" id="UP000194945">
    <property type="component" value="Unassembled WGS sequence"/>
</dbReference>
<evidence type="ECO:0000313" key="9">
    <source>
        <dbReference type="Proteomes" id="UP000194945"/>
    </source>
</evidence>
<dbReference type="NCBIfam" id="TIGR03930">
    <property type="entry name" value="WXG100_ESAT6"/>
    <property type="match status" value="1"/>
</dbReference>
<evidence type="ECO:0000256" key="5">
    <source>
        <dbReference type="ARBA" id="ARBA00022801"/>
    </source>
</evidence>
<keyword evidence="5" id="KW-0378">Hydrolase</keyword>
<reference evidence="8 9" key="1">
    <citation type="submission" date="2016-10" db="EMBL/GenBank/DDBJ databases">
        <title>Comparative genomics of Bacillus thuringiensis reveals a path to pathogens against multiple invertebrate hosts.</title>
        <authorList>
            <person name="Zheng J."/>
            <person name="Gao Q."/>
            <person name="Liu H."/>
            <person name="Peng D."/>
            <person name="Ruan L."/>
            <person name="Sun M."/>
        </authorList>
    </citation>
    <scope>NUCLEOTIDE SEQUENCE [LARGE SCALE GENOMIC DNA]</scope>
    <source>
        <strain evidence="8">BGSC 4BK1</strain>
    </source>
</reference>
<dbReference type="EMBL" id="NFDE01000006">
    <property type="protein sequence ID" value="OTX97224.1"/>
    <property type="molecule type" value="Genomic_DNA"/>
</dbReference>
<dbReference type="GO" id="GO:0016787">
    <property type="term" value="F:hydrolase activity"/>
    <property type="evidence" value="ECO:0007669"/>
    <property type="project" value="UniProtKB-KW"/>
</dbReference>
<dbReference type="InterPro" id="IPR044925">
    <property type="entry name" value="His-Me_finger_sf"/>
</dbReference>
<evidence type="ECO:0000256" key="1">
    <source>
        <dbReference type="ARBA" id="ARBA00006811"/>
    </source>
</evidence>
<comment type="caution">
    <text evidence="8">The sequence shown here is derived from an EMBL/GenBank/DDBJ whole genome shotgun (WGS) entry which is preliminary data.</text>
</comment>
<keyword evidence="6" id="KW-0044">Antibiotic</keyword>
<dbReference type="Gene3D" id="1.10.287.850">
    <property type="entry name" value="HP0062-like domain"/>
    <property type="match status" value="1"/>
</dbReference>
<dbReference type="GO" id="GO:0004519">
    <property type="term" value="F:endonuclease activity"/>
    <property type="evidence" value="ECO:0007669"/>
    <property type="project" value="UniProtKB-KW"/>
</dbReference>
<dbReference type="SUPFAM" id="SSF54060">
    <property type="entry name" value="His-Me finger endonucleases"/>
    <property type="match status" value="1"/>
</dbReference>
<gene>
    <name evidence="8" type="ORF">BK730_02545</name>
</gene>
<protein>
    <recommendedName>
        <fullName evidence="10">WXG100 family type VII secretion target</fullName>
    </recommendedName>
</protein>
<evidence type="ECO:0000256" key="4">
    <source>
        <dbReference type="ARBA" id="ARBA00022759"/>
    </source>
</evidence>
<dbReference type="SUPFAM" id="SSF140453">
    <property type="entry name" value="EsxAB dimer-like"/>
    <property type="match status" value="1"/>
</dbReference>
<dbReference type="GO" id="GO:0031640">
    <property type="term" value="P:killing of cells of another organism"/>
    <property type="evidence" value="ECO:0007669"/>
    <property type="project" value="UniProtKB-KW"/>
</dbReference>
<keyword evidence="4" id="KW-0255">Endonuclease</keyword>
<accession>A0A242ZNS3</accession>
<sequence length="434" mass="49791">MGQVRVDPDKLEAAANSMSGNREAMERVIRELLQVTFELQMSWEGRAYQRFFDEFFSKKRSMDDLVKHLQHTELEVKKAARTFREMDEKAYGDFNQIDKLWDAFQRGSGRAAGDTLFEPLKKVGNQALDFFGHLIDDPKGTFEDAKYGLTDFVESSIDDTKEEFRDKYEFMKDMWNNPIGTLKHELDEKVQEMYAIRNVLSDWYVENIEYGDAESITESVAYGATNLAFFGLVTRGAGAVGNGVKWGRSLPSMSELQLGSRLEPALAYGKMNYKVDTIKPVDTYMFAKTSSAVKRKTPGTVTSSFNLERSLGTQKKLMYNDGAIGIIPQEVREKLVGREFKSFDDFREEFWKTLSDSSYAEEFNRMNRMRMMEGKAPYTPGSQQYGEHKVYILHHKQPIHQGGDVYNLDNIIIVSPKIYQTILDPSYHFGKKGL</sequence>
<dbReference type="Pfam" id="PF06013">
    <property type="entry name" value="WXG100"/>
    <property type="match status" value="1"/>
</dbReference>
<keyword evidence="7" id="KW-0078">Bacteriocin</keyword>
<evidence type="ECO:0000256" key="7">
    <source>
        <dbReference type="ARBA" id="ARBA00023048"/>
    </source>
</evidence>
<keyword evidence="2" id="KW-0929">Antimicrobial</keyword>
<dbReference type="Gene3D" id="3.90.540.10">
    <property type="entry name" value="Colicin/pyocin, DNase domain"/>
    <property type="match status" value="1"/>
</dbReference>
<evidence type="ECO:0000313" key="8">
    <source>
        <dbReference type="EMBL" id="OTX97224.1"/>
    </source>
</evidence>
<dbReference type="InterPro" id="IPR037146">
    <property type="entry name" value="Colicin/pyocin_DNase_dom_sf"/>
</dbReference>
<name>A0A242ZNS3_9BACI</name>
<evidence type="ECO:0000256" key="6">
    <source>
        <dbReference type="ARBA" id="ARBA00023022"/>
    </source>
</evidence>
<dbReference type="GO" id="GO:0042742">
    <property type="term" value="P:defense response to bacterium"/>
    <property type="evidence" value="ECO:0007669"/>
    <property type="project" value="UniProtKB-KW"/>
</dbReference>
<comment type="similarity">
    <text evidence="1">Belongs to the colicin/pyosin nuclease family.</text>
</comment>
<evidence type="ECO:0000256" key="3">
    <source>
        <dbReference type="ARBA" id="ARBA00022722"/>
    </source>
</evidence>
<dbReference type="Pfam" id="PF21431">
    <property type="entry name" value="Col-Pyo_DNase"/>
    <property type="match status" value="1"/>
</dbReference>
<evidence type="ECO:0008006" key="10">
    <source>
        <dbReference type="Google" id="ProtNLM"/>
    </source>
</evidence>
<organism evidence="8 9">
    <name type="scientific">Bacillus wiedmannii</name>
    <dbReference type="NCBI Taxonomy" id="1890302"/>
    <lineage>
        <taxon>Bacteria</taxon>
        <taxon>Bacillati</taxon>
        <taxon>Bacillota</taxon>
        <taxon>Bacilli</taxon>
        <taxon>Bacillales</taxon>
        <taxon>Bacillaceae</taxon>
        <taxon>Bacillus</taxon>
        <taxon>Bacillus cereus group</taxon>
    </lineage>
</organism>
<keyword evidence="3" id="KW-0540">Nuclease</keyword>